<accession>S8BZ94</accession>
<keyword evidence="5 7" id="KW-0472">Membrane</keyword>
<dbReference type="GO" id="GO:0016020">
    <property type="term" value="C:membrane"/>
    <property type="evidence" value="ECO:0007669"/>
    <property type="project" value="UniProtKB-SubCell"/>
</dbReference>
<dbReference type="InterPro" id="IPR008429">
    <property type="entry name" value="CLPTM1"/>
</dbReference>
<evidence type="ECO:0000256" key="7">
    <source>
        <dbReference type="SAM" id="Phobius"/>
    </source>
</evidence>
<feature type="region of interest" description="Disordered" evidence="6">
    <location>
        <begin position="599"/>
        <end position="648"/>
    </location>
</feature>
<comment type="subcellular location">
    <subcellularLocation>
        <location evidence="1">Membrane</location>
        <topology evidence="1">Multi-pass membrane protein</topology>
    </subcellularLocation>
</comment>
<feature type="transmembrane region" description="Helical" evidence="7">
    <location>
        <begin position="388"/>
        <end position="408"/>
    </location>
</feature>
<organism evidence="8 9">
    <name type="scientific">Dactylellina haptotyla (strain CBS 200.50)</name>
    <name type="common">Nematode-trapping fungus</name>
    <name type="synonym">Monacrosporium haptotylum</name>
    <dbReference type="NCBI Taxonomy" id="1284197"/>
    <lineage>
        <taxon>Eukaryota</taxon>
        <taxon>Fungi</taxon>
        <taxon>Dikarya</taxon>
        <taxon>Ascomycota</taxon>
        <taxon>Pezizomycotina</taxon>
        <taxon>Orbiliomycetes</taxon>
        <taxon>Orbiliales</taxon>
        <taxon>Orbiliaceae</taxon>
        <taxon>Dactylellina</taxon>
    </lineage>
</organism>
<dbReference type="OrthoDB" id="378564at2759"/>
<keyword evidence="4 7" id="KW-1133">Transmembrane helix</keyword>
<dbReference type="Pfam" id="PF05602">
    <property type="entry name" value="CLPTM1"/>
    <property type="match status" value="1"/>
</dbReference>
<comment type="similarity">
    <text evidence="2">Belongs to the CLPTM1 family.</text>
</comment>
<dbReference type="Proteomes" id="UP000015100">
    <property type="component" value="Unassembled WGS sequence"/>
</dbReference>
<gene>
    <name evidence="8" type="ORF">H072_5423</name>
</gene>
<feature type="compositionally biased region" description="Basic and acidic residues" evidence="6">
    <location>
        <begin position="610"/>
        <end position="648"/>
    </location>
</feature>
<dbReference type="AlphaFoldDB" id="S8BZ94"/>
<feature type="transmembrane region" description="Helical" evidence="7">
    <location>
        <begin position="503"/>
        <end position="531"/>
    </location>
</feature>
<keyword evidence="9" id="KW-1185">Reference proteome</keyword>
<evidence type="ECO:0000256" key="4">
    <source>
        <dbReference type="ARBA" id="ARBA00022989"/>
    </source>
</evidence>
<evidence type="ECO:0000256" key="1">
    <source>
        <dbReference type="ARBA" id="ARBA00004141"/>
    </source>
</evidence>
<evidence type="ECO:0000313" key="8">
    <source>
        <dbReference type="EMBL" id="EPS40697.1"/>
    </source>
</evidence>
<dbReference type="PANTHER" id="PTHR21347:SF0">
    <property type="entry name" value="LIPID SCRAMBLASE CLPTM1L"/>
    <property type="match status" value="1"/>
</dbReference>
<sequence length="648" mass="74478">MPQGQPQRRPAAQANEQPFWRTAVNSIVMFLAFQYLWRVVGTQMGWINKSGPQAAQGATGTVTPGGIPMYPAPKLDPSELGLYEFKGVPDVIYPLWTYDQPIDISVYVTETPGNINLADPAVIKRDRVFYTENYKMDDFSEERGASATVNFSPNVQHNGTLWAVIWVNKHGIAEHDASNSYAQYKLLTRFMPKKKIRKVKKLLGGNKEEDVEEEAEPEPQTEGPTVGTYWHPNITINVVGNTGPQQYPSMHPAMRQHYSLERDNARDQYGHNSWFYPVIFVNDFWLLKEHMMPINDTVKSQDLHINVYNIPNWKFNIYASMDQAFKLQAQQNNAQGAELEEVKRILIDTNVYLLSTTIVVSLLHTVFEMLAFKSDISHFRNKKDNVGVSFRTILGNVIMQLIIFLYLVDNSDGTSWMILFGQGMGILIEAWKITTVVNVRVREAPGTLIGYKISFEDKHKLSETEEKTKEYDEIAFKYLMIVAVPLLLAYAGYSLVYEEHKSWYSFTITTLVGSVYAYGFLMMVPSLYINYRLRSVAHMPRKTMMYKFLNTFVDDLFAFTIKMPTLHRLATLRDDVIFFIYLYQLWSYRVDYSRVNEFGQGGDGEEEEEKEKAEAIEAKDESDKAEVVEEKETKGESSKEGLKQRKKK</sequence>
<dbReference type="EMBL" id="AQGS01000283">
    <property type="protein sequence ID" value="EPS40697.1"/>
    <property type="molecule type" value="Genomic_DNA"/>
</dbReference>
<evidence type="ECO:0008006" key="10">
    <source>
        <dbReference type="Google" id="ProtNLM"/>
    </source>
</evidence>
<evidence type="ECO:0000256" key="6">
    <source>
        <dbReference type="SAM" id="MobiDB-lite"/>
    </source>
</evidence>
<evidence type="ECO:0000256" key="3">
    <source>
        <dbReference type="ARBA" id="ARBA00022692"/>
    </source>
</evidence>
<dbReference type="GO" id="GO:0012505">
    <property type="term" value="C:endomembrane system"/>
    <property type="evidence" value="ECO:0007669"/>
    <property type="project" value="TreeGrafter"/>
</dbReference>
<feature type="compositionally biased region" description="Acidic residues" evidence="6">
    <location>
        <begin position="209"/>
        <end position="219"/>
    </location>
</feature>
<dbReference type="STRING" id="1284197.S8BZ94"/>
<dbReference type="eggNOG" id="KOG2489">
    <property type="taxonomic scope" value="Eukaryota"/>
</dbReference>
<reference evidence="8 9" key="1">
    <citation type="journal article" date="2013" name="PLoS Genet.">
        <title>Genomic mechanisms accounting for the adaptation to parasitism in nematode-trapping fungi.</title>
        <authorList>
            <person name="Meerupati T."/>
            <person name="Andersson K.M."/>
            <person name="Friman E."/>
            <person name="Kumar D."/>
            <person name="Tunlid A."/>
            <person name="Ahren D."/>
        </authorList>
    </citation>
    <scope>NUCLEOTIDE SEQUENCE [LARGE SCALE GENOMIC DNA]</scope>
    <source>
        <strain evidence="8 9">CBS 200.50</strain>
    </source>
</reference>
<evidence type="ECO:0000256" key="2">
    <source>
        <dbReference type="ARBA" id="ARBA00009310"/>
    </source>
</evidence>
<dbReference type="PANTHER" id="PTHR21347">
    <property type="entry name" value="CLEFT LIP AND PALATE ASSOCIATED TRANSMEMBRANE PROTEIN-RELATED"/>
    <property type="match status" value="1"/>
</dbReference>
<proteinExistence type="inferred from homology"/>
<name>S8BZ94_DACHA</name>
<feature type="region of interest" description="Disordered" evidence="6">
    <location>
        <begin position="205"/>
        <end position="227"/>
    </location>
</feature>
<protein>
    <recommendedName>
        <fullName evidence="10">Cleft lip and palate transmembrane protein 1</fullName>
    </recommendedName>
</protein>
<feature type="transmembrane region" description="Helical" evidence="7">
    <location>
        <begin position="478"/>
        <end position="497"/>
    </location>
</feature>
<keyword evidence="3 7" id="KW-0812">Transmembrane</keyword>
<evidence type="ECO:0000256" key="5">
    <source>
        <dbReference type="ARBA" id="ARBA00023136"/>
    </source>
</evidence>
<dbReference type="OMA" id="TLWAHFY"/>
<reference evidence="9" key="2">
    <citation type="submission" date="2013-04" db="EMBL/GenBank/DDBJ databases">
        <title>Genomic mechanisms accounting for the adaptation to parasitism in nematode-trapping fungi.</title>
        <authorList>
            <person name="Ahren D.G."/>
        </authorList>
    </citation>
    <scope>NUCLEOTIDE SEQUENCE [LARGE SCALE GENOMIC DNA]</scope>
    <source>
        <strain evidence="9">CBS 200.50</strain>
    </source>
</reference>
<dbReference type="HOGENOM" id="CLU_019907_2_0_1"/>
<comment type="caution">
    <text evidence="8">The sequence shown here is derived from an EMBL/GenBank/DDBJ whole genome shotgun (WGS) entry which is preliminary data.</text>
</comment>
<feature type="transmembrane region" description="Helical" evidence="7">
    <location>
        <begin position="351"/>
        <end position="367"/>
    </location>
</feature>
<evidence type="ECO:0000313" key="9">
    <source>
        <dbReference type="Proteomes" id="UP000015100"/>
    </source>
</evidence>